<comment type="caution">
    <text evidence="4">The sequence shown here is derived from an EMBL/GenBank/DDBJ whole genome shotgun (WGS) entry which is preliminary data.</text>
</comment>
<keyword evidence="2" id="KW-0808">Transferase</keyword>
<sequence>MKSAISLSMHKAGSSVADRIFAEVFRARGYEIDQISFLVPKASVPEPEVYRQYQAQMKPDGVYYGIARHWGAHEMEILPSLRMIIQVRDPRDCLTSAYFSYKKSHRPPIDPESRKRFEMQRAELQEMSIDEFALKNAANYQMRLNLLSRHAREHPDVLVVTYEDMVQKTEAWLAQISEFIEQPITPELRQKIAEHIEFSVAEEDASSHKRQVTPGDHRRKLKPETIARINAVLAPGLQAFCYPVQD</sequence>
<proteinExistence type="inferred from homology"/>
<dbReference type="InterPro" id="IPR027417">
    <property type="entry name" value="P-loop_NTPase"/>
</dbReference>
<keyword evidence="5" id="KW-1185">Reference proteome</keyword>
<evidence type="ECO:0000313" key="4">
    <source>
        <dbReference type="EMBL" id="THD76934.1"/>
    </source>
</evidence>
<name>A0A4S3MGQ6_9RHOB</name>
<dbReference type="Proteomes" id="UP000306113">
    <property type="component" value="Unassembled WGS sequence"/>
</dbReference>
<dbReference type="Gene3D" id="3.40.50.300">
    <property type="entry name" value="P-loop containing nucleotide triphosphate hydrolases"/>
    <property type="match status" value="1"/>
</dbReference>
<dbReference type="OrthoDB" id="8446141at2"/>
<protein>
    <recommendedName>
        <fullName evidence="3">Sulfotransferase domain-containing protein</fullName>
    </recommendedName>
</protein>
<dbReference type="GO" id="GO:0008146">
    <property type="term" value="F:sulfotransferase activity"/>
    <property type="evidence" value="ECO:0007669"/>
    <property type="project" value="InterPro"/>
</dbReference>
<evidence type="ECO:0000259" key="3">
    <source>
        <dbReference type="Pfam" id="PF00685"/>
    </source>
</evidence>
<reference evidence="4 5" key="1">
    <citation type="submission" date="2019-04" db="EMBL/GenBank/DDBJ databases">
        <title>Draft genome sequence of Youngimonas vesicularis.</title>
        <authorList>
            <person name="Hameed A."/>
        </authorList>
    </citation>
    <scope>NUCLEOTIDE SEQUENCE [LARGE SCALE GENOMIC DNA]</scope>
    <source>
        <strain evidence="4 5">CC-AMW-E</strain>
    </source>
</reference>
<evidence type="ECO:0000256" key="1">
    <source>
        <dbReference type="ARBA" id="ARBA00005771"/>
    </source>
</evidence>
<accession>A0A4S3MGQ6</accession>
<gene>
    <name evidence="4" type="ORF">E7681_03575</name>
</gene>
<dbReference type="InterPro" id="IPR000863">
    <property type="entry name" value="Sulfotransferase_dom"/>
</dbReference>
<feature type="domain" description="Sulfotransferase" evidence="3">
    <location>
        <begin position="78"/>
        <end position="212"/>
    </location>
</feature>
<organism evidence="4 5">
    <name type="scientific">Thalassobius vesicularis</name>
    <dbReference type="NCBI Taxonomy" id="1294297"/>
    <lineage>
        <taxon>Bacteria</taxon>
        <taxon>Pseudomonadati</taxon>
        <taxon>Pseudomonadota</taxon>
        <taxon>Alphaproteobacteria</taxon>
        <taxon>Rhodobacterales</taxon>
        <taxon>Roseobacteraceae</taxon>
        <taxon>Thalassovita</taxon>
    </lineage>
</organism>
<evidence type="ECO:0000313" key="5">
    <source>
        <dbReference type="Proteomes" id="UP000306113"/>
    </source>
</evidence>
<dbReference type="RefSeq" id="WP_136337878.1">
    <property type="nucleotide sequence ID" value="NZ_SSMD01000001.1"/>
</dbReference>
<dbReference type="EMBL" id="SSMD01000001">
    <property type="protein sequence ID" value="THD76934.1"/>
    <property type="molecule type" value="Genomic_DNA"/>
</dbReference>
<dbReference type="Pfam" id="PF00685">
    <property type="entry name" value="Sulfotransfer_1"/>
    <property type="match status" value="1"/>
</dbReference>
<evidence type="ECO:0000256" key="2">
    <source>
        <dbReference type="ARBA" id="ARBA00022679"/>
    </source>
</evidence>
<dbReference type="SUPFAM" id="SSF52540">
    <property type="entry name" value="P-loop containing nucleoside triphosphate hydrolases"/>
    <property type="match status" value="1"/>
</dbReference>
<dbReference type="AlphaFoldDB" id="A0A4S3MGQ6"/>
<dbReference type="PANTHER" id="PTHR11783">
    <property type="entry name" value="SULFOTRANSFERASE SULT"/>
    <property type="match status" value="1"/>
</dbReference>
<comment type="similarity">
    <text evidence="1">Belongs to the sulfotransferase 1 family.</text>
</comment>